<dbReference type="PROSITE" id="PS50853">
    <property type="entry name" value="FN3"/>
    <property type="match status" value="3"/>
</dbReference>
<evidence type="ECO:0000256" key="5">
    <source>
        <dbReference type="ARBA" id="ARBA00022692"/>
    </source>
</evidence>
<dbReference type="InterPro" id="IPR010457">
    <property type="entry name" value="IgC2-like_lig-bd"/>
</dbReference>
<protein>
    <recommendedName>
        <fullName evidence="15">Fibronectin type-III domain-containing protein</fullName>
    </recommendedName>
</protein>
<evidence type="ECO:0000256" key="7">
    <source>
        <dbReference type="ARBA" id="ARBA00022737"/>
    </source>
</evidence>
<keyword evidence="12" id="KW-0325">Glycoprotein</keyword>
<dbReference type="Pfam" id="PF06328">
    <property type="entry name" value="Lep_receptor_Ig"/>
    <property type="match status" value="1"/>
</dbReference>
<evidence type="ECO:0000256" key="11">
    <source>
        <dbReference type="ARBA" id="ARBA00023170"/>
    </source>
</evidence>
<keyword evidence="9 14" id="KW-0472">Membrane</keyword>
<sequence>MFSGVGEARSSVSRLAVNSSWPAGCNRRSHILRPVPPISAGDAGVGDKVFDSSVMRRLSLLAVLWAIIVVVAAEGLTINSCAYNEPQSPTVELNTNLTAFCILNQTCLRELNHPINSRELFWKVGNTVIPESQYTLVNESVSSVTFQPTLDMHNSLTCAFKAYGQTDVTLHGIYFTLGYPPVKPENLSCVCYNGKTLTCTWDPGRPTVMPTTYTLKQYWVEPDLLNNTEIVQNLTSDYPKIRRPSVSRNSAQRKDCVAEAEKRSCTLLFPDFSLYIDTTFLVEAANPLGRLESDPVQFDIIEIVKPDPPDIVSLSAVLERVLRIEWKNPLKLGELRYNIRYRPKGGGASWSEVPSDDLTKTRESFSLQELQPYTTYTISIRCKLIAARFWSEWSKEYTAITSESAPSQGPEFWRKISNARSDVGERVFRLMWKDLKSQANGLILGYNVTVKSGADVVRTLTVEETACNITVPKDSYEVVLTAYNSKGPSPPSTLIIPRVTDKVVQPADMNLRAFPKDGLLWVEWREPAGKVLGYVIEWCRNSLSMDCDAEWQREPSDATRTFLRGDIGPFVLYLIRLNVLHRDGQERSGTVAAYLQQGAPTIGPAVQTKSTGKTWVTLTWKPVPLSKQNGFITGYTIKYGDNYGTPKVIPVNATVTEYTLKPLAAKTAYSVSVTANTQEGGKAGLPLSFTTLPFDSGEVEAIVVSSCLGFLVLILVLSFLFCNKREQIKKHIWPNVPDPSKSNIAQWSPQTPSRHGSKPNPFQEGPFTDVSVVKITADEKPYDDQDLKSVDQMKTATSEGLSSGIGGSSCLSSPQLSVSESDGISCAQSTSSTVQYSTVIMGGYQGQTPMFSRSESTQPLLIAEERPDEQPPLPRGGGRDPQSNFTLEDEGRVQEPPAQILQLAGFSDGHDGNPDGPSQRDVVNDEQKTYLPQSARQGGYLPQ</sequence>
<dbReference type="PANTHER" id="PTHR23036:SF83">
    <property type="entry name" value="INTERLEUKIN-6 RECEPTOR SUBUNIT BETA"/>
    <property type="match status" value="1"/>
</dbReference>
<organism evidence="16 17">
    <name type="scientific">Ranitomeya imitator</name>
    <name type="common">mimic poison frog</name>
    <dbReference type="NCBI Taxonomy" id="111125"/>
    <lineage>
        <taxon>Eukaryota</taxon>
        <taxon>Metazoa</taxon>
        <taxon>Chordata</taxon>
        <taxon>Craniata</taxon>
        <taxon>Vertebrata</taxon>
        <taxon>Euteleostomi</taxon>
        <taxon>Amphibia</taxon>
        <taxon>Batrachia</taxon>
        <taxon>Anura</taxon>
        <taxon>Neobatrachia</taxon>
        <taxon>Hyloidea</taxon>
        <taxon>Dendrobatidae</taxon>
        <taxon>Dendrobatinae</taxon>
        <taxon>Ranitomeya</taxon>
    </lineage>
</organism>
<dbReference type="Gene3D" id="2.60.40.10">
    <property type="entry name" value="Immunoglobulins"/>
    <property type="match status" value="6"/>
</dbReference>
<keyword evidence="8 14" id="KW-1133">Transmembrane helix</keyword>
<name>A0ABN9KTF4_9NEOB</name>
<dbReference type="InterPro" id="IPR050379">
    <property type="entry name" value="Type-I_Cytokine_Rcpt"/>
</dbReference>
<feature type="region of interest" description="Disordered" evidence="13">
    <location>
        <begin position="733"/>
        <end position="766"/>
    </location>
</feature>
<dbReference type="PANTHER" id="PTHR23036">
    <property type="entry name" value="CYTOKINE RECEPTOR"/>
    <property type="match status" value="1"/>
</dbReference>
<evidence type="ECO:0000256" key="9">
    <source>
        <dbReference type="ARBA" id="ARBA00023136"/>
    </source>
</evidence>
<comment type="similarity">
    <text evidence="2">Belongs to the type I cytokine receptor family. Type 2 subfamily.</text>
</comment>
<gene>
    <name evidence="16" type="ORF">RIMI_LOCUS1948968</name>
</gene>
<comment type="caution">
    <text evidence="16">The sequence shown here is derived from an EMBL/GenBank/DDBJ whole genome shotgun (WGS) entry which is preliminary data.</text>
</comment>
<feature type="domain" description="Fibronectin type-III" evidence="15">
    <location>
        <begin position="406"/>
        <end position="503"/>
    </location>
</feature>
<evidence type="ECO:0000313" key="17">
    <source>
        <dbReference type="Proteomes" id="UP001176940"/>
    </source>
</evidence>
<evidence type="ECO:0000256" key="12">
    <source>
        <dbReference type="ARBA" id="ARBA00023180"/>
    </source>
</evidence>
<dbReference type="InterPro" id="IPR003961">
    <property type="entry name" value="FN3_dom"/>
</dbReference>
<dbReference type="Pfam" id="PF00041">
    <property type="entry name" value="fn3"/>
    <property type="match status" value="2"/>
</dbReference>
<keyword evidence="4" id="KW-0597">Phosphoprotein</keyword>
<keyword evidence="6" id="KW-0732">Signal</keyword>
<dbReference type="Proteomes" id="UP001176940">
    <property type="component" value="Unassembled WGS sequence"/>
</dbReference>
<evidence type="ECO:0000256" key="6">
    <source>
        <dbReference type="ARBA" id="ARBA00022729"/>
    </source>
</evidence>
<feature type="compositionally biased region" description="Polar residues" evidence="13">
    <location>
        <begin position="740"/>
        <end position="754"/>
    </location>
</feature>
<feature type="domain" description="Fibronectin type-III" evidence="15">
    <location>
        <begin position="600"/>
        <end position="694"/>
    </location>
</feature>
<dbReference type="InterPro" id="IPR013783">
    <property type="entry name" value="Ig-like_fold"/>
</dbReference>
<accession>A0ABN9KTF4</accession>
<feature type="region of interest" description="Disordered" evidence="13">
    <location>
        <begin position="866"/>
        <end position="943"/>
    </location>
</feature>
<dbReference type="CDD" id="cd00063">
    <property type="entry name" value="FN3"/>
    <property type="match status" value="3"/>
</dbReference>
<evidence type="ECO:0000256" key="2">
    <source>
        <dbReference type="ARBA" id="ARBA00008921"/>
    </source>
</evidence>
<feature type="transmembrane region" description="Helical" evidence="14">
    <location>
        <begin position="701"/>
        <end position="722"/>
    </location>
</feature>
<evidence type="ECO:0000313" key="16">
    <source>
        <dbReference type="EMBL" id="CAJ0923195.1"/>
    </source>
</evidence>
<feature type="region of interest" description="Disordered" evidence="13">
    <location>
        <begin position="783"/>
        <end position="819"/>
    </location>
</feature>
<comment type="subcellular location">
    <subcellularLocation>
        <location evidence="1">Cell membrane</location>
        <topology evidence="1">Single-pass type I membrane protein</topology>
    </subcellularLocation>
</comment>
<evidence type="ECO:0000259" key="15">
    <source>
        <dbReference type="PROSITE" id="PS50853"/>
    </source>
</evidence>
<evidence type="ECO:0000256" key="8">
    <source>
        <dbReference type="ARBA" id="ARBA00022989"/>
    </source>
</evidence>
<dbReference type="InterPro" id="IPR003529">
    <property type="entry name" value="Hematopoietin_rcpt_Gp130_CS"/>
</dbReference>
<keyword evidence="10" id="KW-1015">Disulfide bond</keyword>
<keyword evidence="5 14" id="KW-0812">Transmembrane</keyword>
<keyword evidence="11" id="KW-0675">Receptor</keyword>
<dbReference type="SUPFAM" id="SSF49265">
    <property type="entry name" value="Fibronectin type III"/>
    <property type="match status" value="4"/>
</dbReference>
<dbReference type="PROSITE" id="PS01353">
    <property type="entry name" value="HEMATOPO_REC_L_F2"/>
    <property type="match status" value="1"/>
</dbReference>
<evidence type="ECO:0000256" key="3">
    <source>
        <dbReference type="ARBA" id="ARBA00022475"/>
    </source>
</evidence>
<proteinExistence type="inferred from homology"/>
<keyword evidence="3" id="KW-1003">Cell membrane</keyword>
<evidence type="ECO:0000256" key="13">
    <source>
        <dbReference type="SAM" id="MobiDB-lite"/>
    </source>
</evidence>
<dbReference type="EMBL" id="CAUEEQ010002617">
    <property type="protein sequence ID" value="CAJ0923195.1"/>
    <property type="molecule type" value="Genomic_DNA"/>
</dbReference>
<evidence type="ECO:0000256" key="4">
    <source>
        <dbReference type="ARBA" id="ARBA00022553"/>
    </source>
</evidence>
<evidence type="ECO:0000256" key="1">
    <source>
        <dbReference type="ARBA" id="ARBA00004251"/>
    </source>
</evidence>
<evidence type="ECO:0000256" key="10">
    <source>
        <dbReference type="ARBA" id="ARBA00023157"/>
    </source>
</evidence>
<dbReference type="InterPro" id="IPR036116">
    <property type="entry name" value="FN3_sf"/>
</dbReference>
<dbReference type="SMART" id="SM00060">
    <property type="entry name" value="FN3"/>
    <property type="match status" value="5"/>
</dbReference>
<feature type="domain" description="Fibronectin type-III" evidence="15">
    <location>
        <begin position="308"/>
        <end position="404"/>
    </location>
</feature>
<reference evidence="16" key="1">
    <citation type="submission" date="2023-07" db="EMBL/GenBank/DDBJ databases">
        <authorList>
            <person name="Stuckert A."/>
        </authorList>
    </citation>
    <scope>NUCLEOTIDE SEQUENCE</scope>
</reference>
<feature type="compositionally biased region" description="Low complexity" evidence="13">
    <location>
        <begin position="798"/>
        <end position="819"/>
    </location>
</feature>
<keyword evidence="7" id="KW-0677">Repeat</keyword>
<keyword evidence="17" id="KW-1185">Reference proteome</keyword>
<evidence type="ECO:0000256" key="14">
    <source>
        <dbReference type="SAM" id="Phobius"/>
    </source>
</evidence>